<dbReference type="OrthoDB" id="9979383at2"/>
<evidence type="ECO:0008006" key="3">
    <source>
        <dbReference type="Google" id="ProtNLM"/>
    </source>
</evidence>
<accession>A0A4P2Q250</accession>
<evidence type="ECO:0000313" key="1">
    <source>
        <dbReference type="EMBL" id="AUX23365.1"/>
    </source>
</evidence>
<dbReference type="EMBL" id="CP012670">
    <property type="protein sequence ID" value="AUX23365.1"/>
    <property type="molecule type" value="Genomic_DNA"/>
</dbReference>
<protein>
    <recommendedName>
        <fullName evidence="3">HEPN domain-containing protein</fullName>
    </recommendedName>
</protein>
<name>A0A4P2Q250_SORCE</name>
<proteinExistence type="predicted"/>
<reference evidence="1 2" key="1">
    <citation type="submission" date="2015-09" db="EMBL/GenBank/DDBJ databases">
        <title>Sorangium comparison.</title>
        <authorList>
            <person name="Zaburannyi N."/>
            <person name="Bunk B."/>
            <person name="Overmann J."/>
            <person name="Mueller R."/>
        </authorList>
    </citation>
    <scope>NUCLEOTIDE SEQUENCE [LARGE SCALE GENOMIC DNA]</scope>
    <source>
        <strain evidence="1 2">So ceGT47</strain>
    </source>
</reference>
<gene>
    <name evidence="1" type="ORF">SOCEGT47_038880</name>
</gene>
<dbReference type="Proteomes" id="UP000295781">
    <property type="component" value="Chromosome"/>
</dbReference>
<dbReference type="AlphaFoldDB" id="A0A4P2Q250"/>
<evidence type="ECO:0000313" key="2">
    <source>
        <dbReference type="Proteomes" id="UP000295781"/>
    </source>
</evidence>
<organism evidence="1 2">
    <name type="scientific">Sorangium cellulosum</name>
    <name type="common">Polyangium cellulosum</name>
    <dbReference type="NCBI Taxonomy" id="56"/>
    <lineage>
        <taxon>Bacteria</taxon>
        <taxon>Pseudomonadati</taxon>
        <taxon>Myxococcota</taxon>
        <taxon>Polyangia</taxon>
        <taxon>Polyangiales</taxon>
        <taxon>Polyangiaceae</taxon>
        <taxon>Sorangium</taxon>
    </lineage>
</organism>
<sequence>MALRSSLLHPETPQGFLLAAEERYFDAAELLTRGRTTGAIYLAGFVVEMVLKHAAFRLRGAGPGTAVGPLFGPAMKWAKKLIPTIDPERKHSLWSWAQFVRRTRRELGRPLAPDFDEALLRRVRRLHGNWSVDLRYCENVADMVDAKNVFEDVSWIRKHRSSPWR</sequence>
<dbReference type="RefSeq" id="WP_129348475.1">
    <property type="nucleotide sequence ID" value="NZ_CP012670.1"/>
</dbReference>